<dbReference type="Pfam" id="PF13561">
    <property type="entry name" value="adh_short_C2"/>
    <property type="match status" value="1"/>
</dbReference>
<dbReference type="PROSITE" id="PS00061">
    <property type="entry name" value="ADH_SHORT"/>
    <property type="match status" value="2"/>
</dbReference>
<dbReference type="GO" id="GO:0006654">
    <property type="term" value="P:phosphatidic acid biosynthetic process"/>
    <property type="evidence" value="ECO:0007669"/>
    <property type="project" value="TreeGrafter"/>
</dbReference>
<dbReference type="Gene3D" id="3.40.50.720">
    <property type="entry name" value="NAD(P)-binding Rossmann-like Domain"/>
    <property type="match status" value="2"/>
</dbReference>
<dbReference type="PANTHER" id="PTHR44169">
    <property type="entry name" value="NADPH-DEPENDENT 1-ACYLDIHYDROXYACETONE PHOSPHATE REDUCTASE"/>
    <property type="match status" value="1"/>
</dbReference>
<dbReference type="STRING" id="155417.A0A4Q4TL29"/>
<dbReference type="GO" id="GO:0019433">
    <property type="term" value="P:triglyceride catabolic process"/>
    <property type="evidence" value="ECO:0007669"/>
    <property type="project" value="TreeGrafter"/>
</dbReference>
<evidence type="ECO:0000313" key="4">
    <source>
        <dbReference type="EMBL" id="RYP07816.1"/>
    </source>
</evidence>
<dbReference type="EMBL" id="QJNU01000080">
    <property type="protein sequence ID" value="RYP07816.1"/>
    <property type="molecule type" value="Genomic_DNA"/>
</dbReference>
<dbReference type="CDD" id="cd05374">
    <property type="entry name" value="17beta-HSD-like_SDR_c"/>
    <property type="match status" value="1"/>
</dbReference>
<comment type="similarity">
    <text evidence="1">Belongs to the short-chain dehydrogenases/reductases (SDR) family.</text>
</comment>
<dbReference type="Pfam" id="PF00106">
    <property type="entry name" value="adh_short"/>
    <property type="match status" value="1"/>
</dbReference>
<protein>
    <submittedName>
        <fullName evidence="4">Uncharacterized protein</fullName>
    </submittedName>
</protein>
<evidence type="ECO:0000256" key="2">
    <source>
        <dbReference type="ARBA" id="ARBA00022857"/>
    </source>
</evidence>
<dbReference type="PRINTS" id="PR00080">
    <property type="entry name" value="SDRFAMILY"/>
</dbReference>
<dbReference type="FunFam" id="3.40.50.720:FF:000084">
    <property type="entry name" value="Short-chain dehydrogenase reductase"/>
    <property type="match status" value="1"/>
</dbReference>
<evidence type="ECO:0000256" key="1">
    <source>
        <dbReference type="ARBA" id="ARBA00006484"/>
    </source>
</evidence>
<gene>
    <name evidence="4" type="ORF">DL764_002271</name>
</gene>
<evidence type="ECO:0000256" key="3">
    <source>
        <dbReference type="ARBA" id="ARBA00023002"/>
    </source>
</evidence>
<keyword evidence="3" id="KW-0560">Oxidoreductase</keyword>
<organism evidence="4 5">
    <name type="scientific">Monosporascus ibericus</name>
    <dbReference type="NCBI Taxonomy" id="155417"/>
    <lineage>
        <taxon>Eukaryota</taxon>
        <taxon>Fungi</taxon>
        <taxon>Dikarya</taxon>
        <taxon>Ascomycota</taxon>
        <taxon>Pezizomycotina</taxon>
        <taxon>Sordariomycetes</taxon>
        <taxon>Xylariomycetidae</taxon>
        <taxon>Xylariales</taxon>
        <taxon>Xylariales incertae sedis</taxon>
        <taxon>Monosporascus</taxon>
    </lineage>
</organism>
<evidence type="ECO:0000313" key="5">
    <source>
        <dbReference type="Proteomes" id="UP000293360"/>
    </source>
</evidence>
<dbReference type="Proteomes" id="UP000293360">
    <property type="component" value="Unassembled WGS sequence"/>
</dbReference>
<keyword evidence="5" id="KW-1185">Reference proteome</keyword>
<proteinExistence type="inferred from homology"/>
<dbReference type="OrthoDB" id="2102561at2759"/>
<accession>A0A4Q4TL29</accession>
<keyword evidence="2" id="KW-0521">NADP</keyword>
<name>A0A4Q4TL29_9PEZI</name>
<dbReference type="InterPro" id="IPR002347">
    <property type="entry name" value="SDR_fam"/>
</dbReference>
<comment type="caution">
    <text evidence="4">The sequence shown here is derived from an EMBL/GenBank/DDBJ whole genome shotgun (WGS) entry which is preliminary data.</text>
</comment>
<dbReference type="PRINTS" id="PR00081">
    <property type="entry name" value="GDHRDH"/>
</dbReference>
<dbReference type="AlphaFoldDB" id="A0A4Q4TL29"/>
<dbReference type="SUPFAM" id="SSF51735">
    <property type="entry name" value="NAD(P)-binding Rossmann-fold domains"/>
    <property type="match status" value="2"/>
</dbReference>
<dbReference type="InterPro" id="IPR036291">
    <property type="entry name" value="NAD(P)-bd_dom_sf"/>
</dbReference>
<dbReference type="GO" id="GO:0004806">
    <property type="term" value="F:triacylglycerol lipase activity"/>
    <property type="evidence" value="ECO:0007669"/>
    <property type="project" value="TreeGrafter"/>
</dbReference>
<reference evidence="4 5" key="1">
    <citation type="submission" date="2018-06" db="EMBL/GenBank/DDBJ databases">
        <title>Complete Genomes of Monosporascus.</title>
        <authorList>
            <person name="Robinson A.J."/>
            <person name="Natvig D.O."/>
        </authorList>
    </citation>
    <scope>NUCLEOTIDE SEQUENCE [LARGE SCALE GENOMIC DNA]</scope>
    <source>
        <strain evidence="4 5">CBS 110550</strain>
    </source>
</reference>
<dbReference type="PANTHER" id="PTHR44169:SF3">
    <property type="entry name" value="SHORT-CHAIN DEHYDROGENASE SRDE"/>
    <property type="match status" value="1"/>
</dbReference>
<dbReference type="InterPro" id="IPR020904">
    <property type="entry name" value="Sc_DH/Rdtase_CS"/>
</dbReference>
<sequence length="509" mass="55039">MHDTGIPTPMASNTRFALVTGCGKGGIGHALTKKLRAEGFKVFSTLLPLEDKQHLEEIGARVLICDITKEEDVIGIKKIIQDETEGRLFVLINNAGICYTMTAADTDVREVEKMFAVNVFGHMRIVHHFHRMVVEAKGVIVNVGSIGGIVPYVYGSSYNASKAALHHYGDTLRVEMKPFGVRVVNVISGEVSTNILKTDQKSQRELPHDSLYQPLAEEFKAHISRTPIYWSGKVMDIDGFALVTGAGSGIGRDCGIAYAIEGAKGVAFADINAEMALAAAEESKTAATNPDYQAICIQVDVSDEASVEHMVKATVKKFGRIDYNVNSAGVGVENPRIVSEASVPEFQRFFDVNVKGTLHCLKAVSSQMRTQAPRILPSRSNPDGRNCGRGSIINLGSSNSYIATRHIVQYTASKHAVLGMTRNAALDLASEGVRVNAICPSWVETPMVERATAGDPDLAPLMKRVIPVGRIALKEEISDVVMFMSSARSSYVTGAGWMVDGGITLQIQT</sequence>
<dbReference type="GO" id="GO:0000140">
    <property type="term" value="F:acylglycerone-phosphate reductase (NADP+) activity"/>
    <property type="evidence" value="ECO:0007669"/>
    <property type="project" value="TreeGrafter"/>
</dbReference>
<dbReference type="CDD" id="cd05233">
    <property type="entry name" value="SDR_c"/>
    <property type="match status" value="1"/>
</dbReference>
<dbReference type="GO" id="GO:0005783">
    <property type="term" value="C:endoplasmic reticulum"/>
    <property type="evidence" value="ECO:0007669"/>
    <property type="project" value="TreeGrafter"/>
</dbReference>
<dbReference type="GO" id="GO:0005811">
    <property type="term" value="C:lipid droplet"/>
    <property type="evidence" value="ECO:0007669"/>
    <property type="project" value="TreeGrafter"/>
</dbReference>